<dbReference type="InterPro" id="IPR014729">
    <property type="entry name" value="Rossmann-like_a/b/a_fold"/>
</dbReference>
<comment type="caution">
    <text evidence="4">The sequence shown here is derived from an EMBL/GenBank/DDBJ whole genome shotgun (WGS) entry which is preliminary data.</text>
</comment>
<dbReference type="SUPFAM" id="SSF52402">
    <property type="entry name" value="Adenine nucleotide alpha hydrolases-like"/>
    <property type="match status" value="2"/>
</dbReference>
<dbReference type="OrthoDB" id="3865341at2"/>
<evidence type="ECO:0000259" key="3">
    <source>
        <dbReference type="Pfam" id="PF00582"/>
    </source>
</evidence>
<evidence type="ECO:0000256" key="1">
    <source>
        <dbReference type="ARBA" id="ARBA00008791"/>
    </source>
</evidence>
<keyword evidence="5" id="KW-1185">Reference proteome</keyword>
<dbReference type="InterPro" id="IPR006015">
    <property type="entry name" value="Universal_stress_UspA"/>
</dbReference>
<dbReference type="Pfam" id="PF00582">
    <property type="entry name" value="Usp"/>
    <property type="match status" value="2"/>
</dbReference>
<comment type="similarity">
    <text evidence="1">Belongs to the universal stress protein A family.</text>
</comment>
<dbReference type="EMBL" id="VJYK02000189">
    <property type="protein sequence ID" value="MQS03653.1"/>
    <property type="molecule type" value="Genomic_DNA"/>
</dbReference>
<dbReference type="Proteomes" id="UP000320857">
    <property type="component" value="Unassembled WGS sequence"/>
</dbReference>
<gene>
    <name evidence="4" type="ORF">FNX44_017590</name>
</gene>
<name>A0A5P0YTL1_9ACTN</name>
<protein>
    <recommendedName>
        <fullName evidence="3">UspA domain-containing protein</fullName>
    </recommendedName>
</protein>
<evidence type="ECO:0000313" key="5">
    <source>
        <dbReference type="Proteomes" id="UP000320857"/>
    </source>
</evidence>
<dbReference type="PANTHER" id="PTHR46268">
    <property type="entry name" value="STRESS RESPONSE PROTEIN NHAX"/>
    <property type="match status" value="1"/>
</dbReference>
<sequence>MVHLLSCHRGGACRQGGGCVFRRDRSHCPGRPDGPRAGRRLTAILAAPAGPSTAGGKEMVIIRCFRDTRAVSAVAPALRTGEGGPSPGGRSAHATWARPAQACSTGPTLEVLMSDVSGHEPSPTGGANTEQWQDPRAGASSQEARGEAPTPPPVVVGFDNSDCALRAVDRAAEEAALRETGLEILTGWPWELVMPPASMGNAESEKVVREHLDKVIKRVHERYPDMTVEPALSWERAADALISRSGEAALTVVGTRGHGGFVGLLVGSVSLRTAAHTEGPLLVVGPHEERSHGRVLLGLKSVLDDHALEFAFEEAARRNAELRVVHAWQFSPFPDDVHKNTAEATHIKEAVARLRDRFPQVKAEVASVEAPAARELLEQSAEADIVVVAAHRRKRRFGLQLGAVSHALLHHAQCPVAVIPTKP</sequence>
<dbReference type="AlphaFoldDB" id="A0A5P0YTL1"/>
<accession>A0A5P0YTL1</accession>
<organism evidence="4 5">
    <name type="scientific">Streptomyces alkaliterrae</name>
    <dbReference type="NCBI Taxonomy" id="2213162"/>
    <lineage>
        <taxon>Bacteria</taxon>
        <taxon>Bacillati</taxon>
        <taxon>Actinomycetota</taxon>
        <taxon>Actinomycetes</taxon>
        <taxon>Kitasatosporales</taxon>
        <taxon>Streptomycetaceae</taxon>
        <taxon>Streptomyces</taxon>
    </lineage>
</organism>
<proteinExistence type="inferred from homology"/>
<dbReference type="Gene3D" id="3.40.50.620">
    <property type="entry name" value="HUPs"/>
    <property type="match status" value="2"/>
</dbReference>
<dbReference type="InterPro" id="IPR006016">
    <property type="entry name" value="UspA"/>
</dbReference>
<feature type="region of interest" description="Disordered" evidence="2">
    <location>
        <begin position="114"/>
        <end position="157"/>
    </location>
</feature>
<feature type="domain" description="UspA" evidence="3">
    <location>
        <begin position="294"/>
        <end position="420"/>
    </location>
</feature>
<dbReference type="PANTHER" id="PTHR46268:SF6">
    <property type="entry name" value="UNIVERSAL STRESS PROTEIN UP12"/>
    <property type="match status" value="1"/>
</dbReference>
<evidence type="ECO:0000313" key="4">
    <source>
        <dbReference type="EMBL" id="MQS03653.1"/>
    </source>
</evidence>
<evidence type="ECO:0000256" key="2">
    <source>
        <dbReference type="SAM" id="MobiDB-lite"/>
    </source>
</evidence>
<dbReference type="PRINTS" id="PR01438">
    <property type="entry name" value="UNVRSLSTRESS"/>
</dbReference>
<feature type="domain" description="UspA" evidence="3">
    <location>
        <begin position="154"/>
        <end position="284"/>
    </location>
</feature>
<reference evidence="4 5" key="1">
    <citation type="submission" date="2019-10" db="EMBL/GenBank/DDBJ databases">
        <title>Streptomyces sp. nov., a novel actinobacterium isolated from alkaline environment.</title>
        <authorList>
            <person name="Golinska P."/>
        </authorList>
    </citation>
    <scope>NUCLEOTIDE SEQUENCE [LARGE SCALE GENOMIC DNA]</scope>
    <source>
        <strain evidence="4 5">OF1</strain>
    </source>
</reference>